<gene>
    <name evidence="1" type="ORF">SAMN05421856_102534</name>
</gene>
<sequence>MTTSTEIRKMIKKYLTTSVKAQFNIDIDLEKEYALTENIVSKKPVIAPTFTQKILSKPAIKLFLTSLINEINYEKCSWDFIKSKLRSLQNSDPQNIQMT</sequence>
<dbReference type="EMBL" id="FOBV01000002">
    <property type="protein sequence ID" value="SEM34809.1"/>
    <property type="molecule type" value="Genomic_DNA"/>
</dbReference>
<evidence type="ECO:0000313" key="2">
    <source>
        <dbReference type="Proteomes" id="UP000199450"/>
    </source>
</evidence>
<keyword evidence="2" id="KW-1185">Reference proteome</keyword>
<reference evidence="2" key="1">
    <citation type="submission" date="2016-10" db="EMBL/GenBank/DDBJ databases">
        <authorList>
            <person name="Varghese N."/>
            <person name="Submissions S."/>
        </authorList>
    </citation>
    <scope>NUCLEOTIDE SEQUENCE [LARGE SCALE GENOMIC DNA]</scope>
    <source>
        <strain evidence="2">DSM 17453</strain>
    </source>
</reference>
<dbReference type="AlphaFoldDB" id="A0A1H7XP96"/>
<evidence type="ECO:0000313" key="1">
    <source>
        <dbReference type="EMBL" id="SEM34809.1"/>
    </source>
</evidence>
<dbReference type="RefSeq" id="WP_089999168.1">
    <property type="nucleotide sequence ID" value="NZ_DAMCDB010000014.1"/>
</dbReference>
<dbReference type="Proteomes" id="UP000199450">
    <property type="component" value="Unassembled WGS sequence"/>
</dbReference>
<organism evidence="1 2">
    <name type="scientific">Chryseobacterium taichungense</name>
    <dbReference type="NCBI Taxonomy" id="295069"/>
    <lineage>
        <taxon>Bacteria</taxon>
        <taxon>Pseudomonadati</taxon>
        <taxon>Bacteroidota</taxon>
        <taxon>Flavobacteriia</taxon>
        <taxon>Flavobacteriales</taxon>
        <taxon>Weeksellaceae</taxon>
        <taxon>Chryseobacterium group</taxon>
        <taxon>Chryseobacterium</taxon>
    </lineage>
</organism>
<proteinExistence type="predicted"/>
<name>A0A1H7XP96_9FLAO</name>
<accession>A0A1H7XP96</accession>
<protein>
    <submittedName>
        <fullName evidence="1">Uncharacterized protein</fullName>
    </submittedName>
</protein>